<dbReference type="PANTHER" id="PTHR30535">
    <property type="entry name" value="VITAMIN B12-BINDING PROTEIN"/>
    <property type="match status" value="1"/>
</dbReference>
<dbReference type="NCBIfam" id="NF038402">
    <property type="entry name" value="TroA_like"/>
    <property type="match status" value="1"/>
</dbReference>
<evidence type="ECO:0000259" key="3">
    <source>
        <dbReference type="PROSITE" id="PS50983"/>
    </source>
</evidence>
<accession>A0A2Z4AK83</accession>
<dbReference type="AlphaFoldDB" id="A0A2Z4AK83"/>
<dbReference type="InterPro" id="IPR002491">
    <property type="entry name" value="ABC_transptr_periplasmic_BD"/>
</dbReference>
<dbReference type="PANTHER" id="PTHR30535:SF34">
    <property type="entry name" value="MOLYBDATE-BINDING PROTEIN MOLA"/>
    <property type="match status" value="1"/>
</dbReference>
<sequence length="335" mass="37266">MKTGEVMRGRLRYYLIGFGLGCLLLIVLPRPIRRSGIEKDPGAFHGHYPVRIDDGFGREVEVNYRPRRIISLAPSVTEILFRLGGEKQLVGNTKFCSYPPGAEAIEKVGGIRQPSLEKIIQLQADVVLGTVLSPVSLYERFEAMNIKAIAFRHGDFEGVLEDIRSIGRITGKIGETIRLISSIEEKRQRIEERLRNKVNKPRPRVVLLYGLRGLYSAGAGSWAGDLIELCHADNIAASASSTWPQLSLEGILVADPEVLILAVPTKDQGLWESGDELLLLRKDEVWRNVSAVRNGRVEVIDSEILEIPGPRMIDALETLARAIHPELFEQSGHIP</sequence>
<protein>
    <submittedName>
        <fullName evidence="4">Vitamin B12-binding protein</fullName>
    </submittedName>
</protein>
<dbReference type="EMBL" id="CP029803">
    <property type="protein sequence ID" value="AWT58970.1"/>
    <property type="molecule type" value="Genomic_DNA"/>
</dbReference>
<name>A0A2Z4AK83_9BACT</name>
<keyword evidence="1" id="KW-0732">Signal</keyword>
<keyword evidence="2" id="KW-1133">Transmembrane helix</keyword>
<evidence type="ECO:0000313" key="4">
    <source>
        <dbReference type="EMBL" id="AWT58970.1"/>
    </source>
</evidence>
<dbReference type="PROSITE" id="PS50983">
    <property type="entry name" value="FE_B12_PBP"/>
    <property type="match status" value="1"/>
</dbReference>
<reference evidence="4 5" key="1">
    <citation type="submission" date="2018-06" db="EMBL/GenBank/DDBJ databases">
        <title>Draft Genome Sequence of a Novel Marine Bacterium Related to the Verrucomicrobia.</title>
        <authorList>
            <person name="Vosseberg J."/>
            <person name="Martijn J."/>
            <person name="Ettema T.J.G."/>
        </authorList>
    </citation>
    <scope>NUCLEOTIDE SEQUENCE [LARGE SCALE GENOMIC DNA]</scope>
    <source>
        <strain evidence="4">TARA_B100001123</strain>
    </source>
</reference>
<proteinExistence type="predicted"/>
<evidence type="ECO:0000256" key="1">
    <source>
        <dbReference type="ARBA" id="ARBA00022729"/>
    </source>
</evidence>
<keyword evidence="2" id="KW-0472">Membrane</keyword>
<dbReference type="Proteomes" id="UP000247465">
    <property type="component" value="Chromosome"/>
</dbReference>
<dbReference type="InterPro" id="IPR050902">
    <property type="entry name" value="ABC_Transporter_SBP"/>
</dbReference>
<evidence type="ECO:0000313" key="5">
    <source>
        <dbReference type="Proteomes" id="UP000247465"/>
    </source>
</evidence>
<dbReference type="InterPro" id="IPR054828">
    <property type="entry name" value="Vit_B12_bind_prot"/>
</dbReference>
<keyword evidence="2" id="KW-0812">Transmembrane</keyword>
<evidence type="ECO:0000256" key="2">
    <source>
        <dbReference type="SAM" id="Phobius"/>
    </source>
</evidence>
<feature type="domain" description="Fe/B12 periplasmic-binding" evidence="3">
    <location>
        <begin position="68"/>
        <end position="327"/>
    </location>
</feature>
<dbReference type="KEGG" id="mtar:DF168_00142"/>
<dbReference type="Gene3D" id="3.40.50.1980">
    <property type="entry name" value="Nitrogenase molybdenum iron protein domain"/>
    <property type="match status" value="2"/>
</dbReference>
<organism evidence="4 5">
    <name type="scientific">Candidatus Moanibacter tarae</name>
    <dbReference type="NCBI Taxonomy" id="2200854"/>
    <lineage>
        <taxon>Bacteria</taxon>
        <taxon>Pseudomonadati</taxon>
        <taxon>Verrucomicrobiota</taxon>
        <taxon>Opitutia</taxon>
        <taxon>Puniceicoccales</taxon>
        <taxon>Puniceicoccales incertae sedis</taxon>
        <taxon>Candidatus Moanibacter</taxon>
    </lineage>
</organism>
<dbReference type="Pfam" id="PF01497">
    <property type="entry name" value="Peripla_BP_2"/>
    <property type="match status" value="1"/>
</dbReference>
<gene>
    <name evidence="4" type="primary">btuF</name>
    <name evidence="4" type="ORF">DF168_00142</name>
</gene>
<dbReference type="GO" id="GO:0071281">
    <property type="term" value="P:cellular response to iron ion"/>
    <property type="evidence" value="ECO:0007669"/>
    <property type="project" value="TreeGrafter"/>
</dbReference>
<feature type="transmembrane region" description="Helical" evidence="2">
    <location>
        <begin position="12"/>
        <end position="29"/>
    </location>
</feature>
<dbReference type="SUPFAM" id="SSF53807">
    <property type="entry name" value="Helical backbone' metal receptor"/>
    <property type="match status" value="1"/>
</dbReference>